<keyword evidence="9" id="KW-0443">Lipid metabolism</keyword>
<evidence type="ECO:0000256" key="9">
    <source>
        <dbReference type="ARBA" id="ARBA00023098"/>
    </source>
</evidence>
<keyword evidence="13" id="KW-1185">Reference proteome</keyword>
<comment type="similarity">
    <text evidence="2">Belongs to the NADH:flavin oxidoreductase/NADH oxidase family.</text>
</comment>
<dbReference type="PANTHER" id="PTHR22893:SF132">
    <property type="entry name" value="12-OXO-PHYTODIENOIC ACID REDUCTASE"/>
    <property type="match status" value="1"/>
</dbReference>
<keyword evidence="10" id="KW-0275">Fatty acid biosynthesis</keyword>
<proteinExistence type="inferred from homology"/>
<comment type="cofactor">
    <cofactor evidence="1">
        <name>FMN</name>
        <dbReference type="ChEBI" id="CHEBI:58210"/>
    </cofactor>
</comment>
<dbReference type="Proteomes" id="UP000236161">
    <property type="component" value="Unassembled WGS sequence"/>
</dbReference>
<evidence type="ECO:0000313" key="13">
    <source>
        <dbReference type="Proteomes" id="UP000236161"/>
    </source>
</evidence>
<organism evidence="12 13">
    <name type="scientific">Apostasia shenzhenica</name>
    <dbReference type="NCBI Taxonomy" id="1088818"/>
    <lineage>
        <taxon>Eukaryota</taxon>
        <taxon>Viridiplantae</taxon>
        <taxon>Streptophyta</taxon>
        <taxon>Embryophyta</taxon>
        <taxon>Tracheophyta</taxon>
        <taxon>Spermatophyta</taxon>
        <taxon>Magnoliopsida</taxon>
        <taxon>Liliopsida</taxon>
        <taxon>Asparagales</taxon>
        <taxon>Orchidaceae</taxon>
        <taxon>Apostasioideae</taxon>
        <taxon>Apostasia</taxon>
    </lineage>
</organism>
<dbReference type="InterPro" id="IPR045247">
    <property type="entry name" value="Oye-like"/>
</dbReference>
<dbReference type="EC" id="1.3.1.42" evidence="12"/>
<reference evidence="12 13" key="1">
    <citation type="journal article" date="2017" name="Nature">
        <title>The Apostasia genome and the evolution of orchids.</title>
        <authorList>
            <person name="Zhang G.Q."/>
            <person name="Liu K.W."/>
            <person name="Li Z."/>
            <person name="Lohaus R."/>
            <person name="Hsiao Y.Y."/>
            <person name="Niu S.C."/>
            <person name="Wang J.Y."/>
            <person name="Lin Y.C."/>
            <person name="Xu Q."/>
            <person name="Chen L.J."/>
            <person name="Yoshida K."/>
            <person name="Fujiwara S."/>
            <person name="Wang Z.W."/>
            <person name="Zhang Y.Q."/>
            <person name="Mitsuda N."/>
            <person name="Wang M."/>
            <person name="Liu G.H."/>
            <person name="Pecoraro L."/>
            <person name="Huang H.X."/>
            <person name="Xiao X.J."/>
            <person name="Lin M."/>
            <person name="Wu X.Y."/>
            <person name="Wu W.L."/>
            <person name="Chen Y.Y."/>
            <person name="Chang S.B."/>
            <person name="Sakamoto S."/>
            <person name="Ohme-Takagi M."/>
            <person name="Yagi M."/>
            <person name="Zeng S.J."/>
            <person name="Shen C.Y."/>
            <person name="Yeh C.M."/>
            <person name="Luo Y.B."/>
            <person name="Tsai W.C."/>
            <person name="Van de Peer Y."/>
            <person name="Liu Z.J."/>
        </authorList>
    </citation>
    <scope>NUCLEOTIDE SEQUENCE [LARGE SCALE GENOMIC DNA]</scope>
    <source>
        <strain evidence="13">cv. Shenzhen</strain>
        <tissue evidence="12">Stem</tissue>
    </source>
</reference>
<keyword evidence="7" id="KW-0276">Fatty acid metabolism</keyword>
<dbReference type="SUPFAM" id="SSF51395">
    <property type="entry name" value="FMN-linked oxidoreductases"/>
    <property type="match status" value="1"/>
</dbReference>
<keyword evidence="3" id="KW-0444">Lipid biosynthesis</keyword>
<evidence type="ECO:0000256" key="3">
    <source>
        <dbReference type="ARBA" id="ARBA00022516"/>
    </source>
</evidence>
<dbReference type="Pfam" id="PF00724">
    <property type="entry name" value="Oxidored_FMN"/>
    <property type="match status" value="1"/>
</dbReference>
<dbReference type="STRING" id="1088818.A0A2H9ZXE7"/>
<keyword evidence="6" id="KW-0925">Oxylipin biosynthesis</keyword>
<dbReference type="CDD" id="cd02933">
    <property type="entry name" value="OYE_like_FMN"/>
    <property type="match status" value="1"/>
</dbReference>
<dbReference type="OrthoDB" id="1663137at2759"/>
<gene>
    <name evidence="12" type="primary">OPR1</name>
    <name evidence="12" type="ORF">AXF42_Ash016328</name>
</gene>
<keyword evidence="8" id="KW-0521">NADP</keyword>
<dbReference type="GO" id="GO:0006633">
    <property type="term" value="P:fatty acid biosynthetic process"/>
    <property type="evidence" value="ECO:0007669"/>
    <property type="project" value="UniProtKB-KW"/>
</dbReference>
<dbReference type="EMBL" id="KZ453008">
    <property type="protein sequence ID" value="PKA47981.1"/>
    <property type="molecule type" value="Genomic_DNA"/>
</dbReference>
<dbReference type="PANTHER" id="PTHR22893">
    <property type="entry name" value="NADH OXIDOREDUCTASE-RELATED"/>
    <property type="match status" value="1"/>
</dbReference>
<evidence type="ECO:0000256" key="8">
    <source>
        <dbReference type="ARBA" id="ARBA00022857"/>
    </source>
</evidence>
<evidence type="ECO:0000256" key="6">
    <source>
        <dbReference type="ARBA" id="ARBA00022767"/>
    </source>
</evidence>
<dbReference type="Gene3D" id="3.20.20.70">
    <property type="entry name" value="Aldolase class I"/>
    <property type="match status" value="1"/>
</dbReference>
<dbReference type="GO" id="GO:0010181">
    <property type="term" value="F:FMN binding"/>
    <property type="evidence" value="ECO:0007669"/>
    <property type="project" value="InterPro"/>
</dbReference>
<evidence type="ECO:0000256" key="2">
    <source>
        <dbReference type="ARBA" id="ARBA00005979"/>
    </source>
</evidence>
<keyword evidence="4" id="KW-0285">Flavoprotein</keyword>
<keyword evidence="5" id="KW-0288">FMN</keyword>
<evidence type="ECO:0000256" key="10">
    <source>
        <dbReference type="ARBA" id="ARBA00023160"/>
    </source>
</evidence>
<keyword evidence="12" id="KW-0560">Oxidoreductase</keyword>
<dbReference type="InterPro" id="IPR013785">
    <property type="entry name" value="Aldolase_TIM"/>
</dbReference>
<protein>
    <submittedName>
        <fullName evidence="12">12-oxophytodienoate reductase 1</fullName>
        <ecNumber evidence="12">1.3.1.42</ecNumber>
    </submittedName>
</protein>
<evidence type="ECO:0000256" key="1">
    <source>
        <dbReference type="ARBA" id="ARBA00001917"/>
    </source>
</evidence>
<evidence type="ECO:0000256" key="4">
    <source>
        <dbReference type="ARBA" id="ARBA00022630"/>
    </source>
</evidence>
<dbReference type="GO" id="GO:0031408">
    <property type="term" value="P:oxylipin biosynthetic process"/>
    <property type="evidence" value="ECO:0007669"/>
    <property type="project" value="UniProtKB-KW"/>
</dbReference>
<feature type="domain" description="NADH:flavin oxidoreductase/NADH oxidase N-terminal" evidence="11">
    <location>
        <begin position="114"/>
        <end position="331"/>
    </location>
</feature>
<evidence type="ECO:0000256" key="5">
    <source>
        <dbReference type="ARBA" id="ARBA00022643"/>
    </source>
</evidence>
<name>A0A2H9ZXE7_9ASPA</name>
<dbReference type="InterPro" id="IPR001155">
    <property type="entry name" value="OxRdtase_FMN_N"/>
</dbReference>
<evidence type="ECO:0000313" key="12">
    <source>
        <dbReference type="EMBL" id="PKA47981.1"/>
    </source>
</evidence>
<evidence type="ECO:0000256" key="7">
    <source>
        <dbReference type="ARBA" id="ARBA00022832"/>
    </source>
</evidence>
<dbReference type="GO" id="GO:0016629">
    <property type="term" value="F:12-oxophytodienoate reductase activity"/>
    <property type="evidence" value="ECO:0007669"/>
    <property type="project" value="UniProtKB-EC"/>
</dbReference>
<evidence type="ECO:0000259" key="11">
    <source>
        <dbReference type="Pfam" id="PF00724"/>
    </source>
</evidence>
<accession>A0A2H9ZXE7</accession>
<sequence>MAEFEWFPLSFRVVLAPLTRTRSYGNVPQPHAVLFYSQRATRGGLLISEATGVLLQLKGIQELQGYGPKSRWKHGSLSSMLFMRREESSSVKFRTYQPNGEAPISSTDKPIPPQIHLDGTVEEYSAPRQLRPDEIPLVVNDFRLAARNAVEAGFDGVEIHAAHGYLLEQFMKDGANDRTDDYGGSLENRCRFVLEIVDAVAGVIGPGRVGIRLSPFADLMECRDSDPDALGLFMVRKLNKYGLLYCHITEPRLTFVEGNLRPLRQKIIGLPMYSLWEMRREFKGTFITAGGYDRDEGNKVVEEGYTDLVAYGRLFLANPDLPTRFKLNAPLNKYDRATFYTPDPLAAGRPIMRTKQPEISWDWPSVRRCQRAGGFAGPALPECAYFSYQKKNVKLAGGPPTERDLMQSSVAFNADNLM</sequence>
<dbReference type="AlphaFoldDB" id="A0A2H9ZXE7"/>